<protein>
    <recommendedName>
        <fullName evidence="3">Transposase</fullName>
    </recommendedName>
</protein>
<accession>A0ABN9D071</accession>
<reference evidence="1" key="1">
    <citation type="submission" date="2023-05" db="EMBL/GenBank/DDBJ databases">
        <authorList>
            <person name="Stuckert A."/>
        </authorList>
    </citation>
    <scope>NUCLEOTIDE SEQUENCE</scope>
</reference>
<evidence type="ECO:0008006" key="3">
    <source>
        <dbReference type="Google" id="ProtNLM"/>
    </source>
</evidence>
<comment type="caution">
    <text evidence="1">The sequence shown here is derived from an EMBL/GenBank/DDBJ whole genome shotgun (WGS) entry which is preliminary data.</text>
</comment>
<gene>
    <name evidence="1" type="ORF">SPARVUS_LOCUS6228591</name>
</gene>
<sequence>MKKSRVIEWNRRYKERWEDVHNDARSGQPKMQRIDAIVDSVRTLICSDQRLSVQMMAEELSMNWETVWQILKEDFGMRKISAKMVP</sequence>
<evidence type="ECO:0000313" key="2">
    <source>
        <dbReference type="Proteomes" id="UP001162483"/>
    </source>
</evidence>
<dbReference type="InterPro" id="IPR052709">
    <property type="entry name" value="Transposase-MT_Hybrid"/>
</dbReference>
<dbReference type="EMBL" id="CATNWA010013859">
    <property type="protein sequence ID" value="CAI9565854.1"/>
    <property type="molecule type" value="Genomic_DNA"/>
</dbReference>
<name>A0ABN9D071_9NEOB</name>
<proteinExistence type="predicted"/>
<dbReference type="PANTHER" id="PTHR46060:SF3">
    <property type="entry name" value="PROTEIN GVQW3"/>
    <property type="match status" value="1"/>
</dbReference>
<organism evidence="1 2">
    <name type="scientific">Staurois parvus</name>
    <dbReference type="NCBI Taxonomy" id="386267"/>
    <lineage>
        <taxon>Eukaryota</taxon>
        <taxon>Metazoa</taxon>
        <taxon>Chordata</taxon>
        <taxon>Craniata</taxon>
        <taxon>Vertebrata</taxon>
        <taxon>Euteleostomi</taxon>
        <taxon>Amphibia</taxon>
        <taxon>Batrachia</taxon>
        <taxon>Anura</taxon>
        <taxon>Neobatrachia</taxon>
        <taxon>Ranoidea</taxon>
        <taxon>Ranidae</taxon>
        <taxon>Staurois</taxon>
    </lineage>
</organism>
<dbReference type="Proteomes" id="UP001162483">
    <property type="component" value="Unassembled WGS sequence"/>
</dbReference>
<keyword evidence="2" id="KW-1185">Reference proteome</keyword>
<evidence type="ECO:0000313" key="1">
    <source>
        <dbReference type="EMBL" id="CAI9565854.1"/>
    </source>
</evidence>
<dbReference type="PANTHER" id="PTHR46060">
    <property type="entry name" value="MARINER MOS1 TRANSPOSASE-LIKE PROTEIN"/>
    <property type="match status" value="1"/>
</dbReference>